<sequence length="136" mass="15526">DETSHIANDDHLTKRVCIQGEPKIPEKSVNHVVPSPMTDDVNDPDVQSDEKEMIGLEDEESHYDMDDDEDAMVDKVETHLDNAKGTIKRTGNSNPGGMRRNIERGIQAVKRVFKPDMGRLQPHRGQRMRQGHRHHE</sequence>
<feature type="non-terminal residue" evidence="2">
    <location>
        <position position="1"/>
    </location>
</feature>
<dbReference type="Proteomes" id="UP000749559">
    <property type="component" value="Unassembled WGS sequence"/>
</dbReference>
<feature type="non-terminal residue" evidence="2">
    <location>
        <position position="136"/>
    </location>
</feature>
<feature type="region of interest" description="Disordered" evidence="1">
    <location>
        <begin position="22"/>
        <end position="49"/>
    </location>
</feature>
<feature type="compositionally biased region" description="Basic residues" evidence="1">
    <location>
        <begin position="121"/>
        <end position="136"/>
    </location>
</feature>
<reference evidence="2" key="1">
    <citation type="submission" date="2022-03" db="EMBL/GenBank/DDBJ databases">
        <authorList>
            <person name="Martin C."/>
        </authorList>
    </citation>
    <scope>NUCLEOTIDE SEQUENCE</scope>
</reference>
<organism evidence="2 3">
    <name type="scientific">Owenia fusiformis</name>
    <name type="common">Polychaete worm</name>
    <dbReference type="NCBI Taxonomy" id="6347"/>
    <lineage>
        <taxon>Eukaryota</taxon>
        <taxon>Metazoa</taxon>
        <taxon>Spiralia</taxon>
        <taxon>Lophotrochozoa</taxon>
        <taxon>Annelida</taxon>
        <taxon>Polychaeta</taxon>
        <taxon>Sedentaria</taxon>
        <taxon>Canalipalpata</taxon>
        <taxon>Sabellida</taxon>
        <taxon>Oweniida</taxon>
        <taxon>Oweniidae</taxon>
        <taxon>Owenia</taxon>
    </lineage>
</organism>
<feature type="region of interest" description="Disordered" evidence="1">
    <location>
        <begin position="115"/>
        <end position="136"/>
    </location>
</feature>
<evidence type="ECO:0000256" key="1">
    <source>
        <dbReference type="SAM" id="MobiDB-lite"/>
    </source>
</evidence>
<name>A0A8J1XU91_OWEFU</name>
<evidence type="ECO:0000313" key="3">
    <source>
        <dbReference type="Proteomes" id="UP000749559"/>
    </source>
</evidence>
<evidence type="ECO:0000313" key="2">
    <source>
        <dbReference type="EMBL" id="CAH1796590.1"/>
    </source>
</evidence>
<protein>
    <submittedName>
        <fullName evidence="2">Uncharacterized protein</fullName>
    </submittedName>
</protein>
<dbReference type="EMBL" id="CAIIXF020000010">
    <property type="protein sequence ID" value="CAH1796590.1"/>
    <property type="molecule type" value="Genomic_DNA"/>
</dbReference>
<proteinExistence type="predicted"/>
<feature type="region of interest" description="Disordered" evidence="1">
    <location>
        <begin position="81"/>
        <end position="101"/>
    </location>
</feature>
<comment type="caution">
    <text evidence="2">The sequence shown here is derived from an EMBL/GenBank/DDBJ whole genome shotgun (WGS) entry which is preliminary data.</text>
</comment>
<accession>A0A8J1XU91</accession>
<gene>
    <name evidence="2" type="ORF">OFUS_LOCUS20981</name>
</gene>
<dbReference type="AlphaFoldDB" id="A0A8J1XU91"/>
<keyword evidence="3" id="KW-1185">Reference proteome</keyword>